<evidence type="ECO:0000256" key="1">
    <source>
        <dbReference type="SAM" id="Phobius"/>
    </source>
</evidence>
<feature type="transmembrane region" description="Helical" evidence="1">
    <location>
        <begin position="366"/>
        <end position="382"/>
    </location>
</feature>
<feature type="transmembrane region" description="Helical" evidence="1">
    <location>
        <begin position="388"/>
        <end position="405"/>
    </location>
</feature>
<keyword evidence="1" id="KW-0472">Membrane</keyword>
<gene>
    <name evidence="2" type="ORF">D1610_01010</name>
</gene>
<organism evidence="2 3">
    <name type="scientific">Sphingomonas gilva</name>
    <dbReference type="NCBI Taxonomy" id="2305907"/>
    <lineage>
        <taxon>Bacteria</taxon>
        <taxon>Pseudomonadati</taxon>
        <taxon>Pseudomonadota</taxon>
        <taxon>Alphaproteobacteria</taxon>
        <taxon>Sphingomonadales</taxon>
        <taxon>Sphingomonadaceae</taxon>
        <taxon>Sphingomonas</taxon>
    </lineage>
</organism>
<feature type="transmembrane region" description="Helical" evidence="1">
    <location>
        <begin position="412"/>
        <end position="434"/>
    </location>
</feature>
<keyword evidence="1" id="KW-1133">Transmembrane helix</keyword>
<comment type="caution">
    <text evidence="2">The sequence shown here is derived from an EMBL/GenBank/DDBJ whole genome shotgun (WGS) entry which is preliminary data.</text>
</comment>
<feature type="transmembrane region" description="Helical" evidence="1">
    <location>
        <begin position="292"/>
        <end position="316"/>
    </location>
</feature>
<evidence type="ECO:0000313" key="3">
    <source>
        <dbReference type="Proteomes" id="UP000266693"/>
    </source>
</evidence>
<keyword evidence="3" id="KW-1185">Reference proteome</keyword>
<feature type="transmembrane region" description="Helical" evidence="1">
    <location>
        <begin position="165"/>
        <end position="182"/>
    </location>
</feature>
<feature type="transmembrane region" description="Helical" evidence="1">
    <location>
        <begin position="136"/>
        <end position="153"/>
    </location>
</feature>
<proteinExistence type="predicted"/>
<accession>A0A396RQW4</accession>
<keyword evidence="1" id="KW-0812">Transmembrane</keyword>
<dbReference type="AlphaFoldDB" id="A0A396RQW4"/>
<evidence type="ECO:0008006" key="4">
    <source>
        <dbReference type="Google" id="ProtNLM"/>
    </source>
</evidence>
<feature type="transmembrane region" description="Helical" evidence="1">
    <location>
        <begin position="336"/>
        <end position="359"/>
    </location>
</feature>
<dbReference type="RefSeq" id="WP_118862276.1">
    <property type="nucleotide sequence ID" value="NZ_QWLV01000001.1"/>
</dbReference>
<evidence type="ECO:0000313" key="2">
    <source>
        <dbReference type="EMBL" id="RHW18769.1"/>
    </source>
</evidence>
<sequence>MDIAPAPDGQTWRGDAILAVAIVAILGGMWAAQDWHALSALRLADTDDAMRLLQVRDWLGGQAWSDLTQYRLGPPGGLAMHWSRLPDLPIAAIVLAPRPLVGTATAELIAVLAWPPLLFAAQLMLIAAIARRLGGAGAAPTAMLVAALAYPAISQFMPGRIDHHGLQIVLLTACAHGMIAPASKWRGLAIGAAMFASIATGLEMAPLLAVIGGWAAVEWLRGGGGERLAGIGAGLAIAGVLGAGLIPASGPGDLCDALNAPLRVLVIAGGIGTLLLATFADRLPVPRWAPAAALAAALALLGLRLAPACLAGPYGAVDPMLERLWLANVAEAHPLFATPFAFALGYAGLMAAGLAATLWQARRAGGAWWGLAALIAAALAVTCLQVRGAYPGAALAAPGLAMLIARARAKGVAALAGAWIVSAGILYPIAGAALTKPPEAPLLTGADCTGPEQLAALAQLPPGRIVAPIDIGAFALPATRHASLSAPYHRNNAGNAAMYRFFLGPEHEARAIARRHDLTYVAWCDGAFGEIDLAREAAPGALAPRLAARRPPAWLVPVRDEGLKVWRIADEDADR</sequence>
<feature type="transmembrane region" description="Helical" evidence="1">
    <location>
        <begin position="12"/>
        <end position="32"/>
    </location>
</feature>
<feature type="transmembrane region" description="Helical" evidence="1">
    <location>
        <begin position="260"/>
        <end position="280"/>
    </location>
</feature>
<dbReference type="OrthoDB" id="1082056at2"/>
<feature type="transmembrane region" description="Helical" evidence="1">
    <location>
        <begin position="228"/>
        <end position="248"/>
    </location>
</feature>
<protein>
    <recommendedName>
        <fullName evidence="4">AcrB/AcrD/AcrF family protein</fullName>
    </recommendedName>
</protein>
<dbReference type="Proteomes" id="UP000266693">
    <property type="component" value="Unassembled WGS sequence"/>
</dbReference>
<feature type="transmembrane region" description="Helical" evidence="1">
    <location>
        <begin position="188"/>
        <end position="216"/>
    </location>
</feature>
<dbReference type="EMBL" id="QWLV01000001">
    <property type="protein sequence ID" value="RHW18769.1"/>
    <property type="molecule type" value="Genomic_DNA"/>
</dbReference>
<name>A0A396RQW4_9SPHN</name>
<reference evidence="2 3" key="1">
    <citation type="submission" date="2018-08" db="EMBL/GenBank/DDBJ databases">
        <title>The multiple taxonomic identification of Sphingomonas gilva.</title>
        <authorList>
            <person name="Zhu D."/>
            <person name="Zheng S."/>
        </authorList>
    </citation>
    <scope>NUCLEOTIDE SEQUENCE [LARGE SCALE GENOMIC DNA]</scope>
    <source>
        <strain evidence="2 3">ZDH117</strain>
    </source>
</reference>
<feature type="transmembrane region" description="Helical" evidence="1">
    <location>
        <begin position="108"/>
        <end position="130"/>
    </location>
</feature>